<evidence type="ECO:0000256" key="2">
    <source>
        <dbReference type="ARBA" id="ARBA00022692"/>
    </source>
</evidence>
<keyword evidence="4 5" id="KW-0472">Membrane</keyword>
<keyword evidence="2 5" id="KW-0812">Transmembrane</keyword>
<feature type="transmembrane region" description="Helical" evidence="5">
    <location>
        <begin position="233"/>
        <end position="253"/>
    </location>
</feature>
<dbReference type="OrthoDB" id="3358017at2759"/>
<comment type="subcellular location">
    <subcellularLocation>
        <location evidence="1">Membrane</location>
        <topology evidence="1">Multi-pass membrane protein</topology>
    </subcellularLocation>
</comment>
<feature type="transmembrane region" description="Helical" evidence="5">
    <location>
        <begin position="71"/>
        <end position="94"/>
    </location>
</feature>
<proteinExistence type="predicted"/>
<reference evidence="6 7" key="1">
    <citation type="journal article" date="2018" name="Front. Microbiol.">
        <title>Genome-Wide Analysis of Corynespora cassiicola Leaf Fall Disease Putative Effectors.</title>
        <authorList>
            <person name="Lopez D."/>
            <person name="Ribeiro S."/>
            <person name="Label P."/>
            <person name="Fumanal B."/>
            <person name="Venisse J.S."/>
            <person name="Kohler A."/>
            <person name="de Oliveira R.R."/>
            <person name="Labutti K."/>
            <person name="Lipzen A."/>
            <person name="Lail K."/>
            <person name="Bauer D."/>
            <person name="Ohm R.A."/>
            <person name="Barry K.W."/>
            <person name="Spatafora J."/>
            <person name="Grigoriev I.V."/>
            <person name="Martin F.M."/>
            <person name="Pujade-Renaud V."/>
        </authorList>
    </citation>
    <scope>NUCLEOTIDE SEQUENCE [LARGE SCALE GENOMIC DNA]</scope>
    <source>
        <strain evidence="6 7">Philippines</strain>
    </source>
</reference>
<feature type="transmembrane region" description="Helical" evidence="5">
    <location>
        <begin position="14"/>
        <end position="33"/>
    </location>
</feature>
<dbReference type="GO" id="GO:0016020">
    <property type="term" value="C:membrane"/>
    <property type="evidence" value="ECO:0007669"/>
    <property type="project" value="UniProtKB-SubCell"/>
</dbReference>
<evidence type="ECO:0000256" key="4">
    <source>
        <dbReference type="ARBA" id="ARBA00023136"/>
    </source>
</evidence>
<feature type="transmembrane region" description="Helical" evidence="5">
    <location>
        <begin position="40"/>
        <end position="59"/>
    </location>
</feature>
<protein>
    <submittedName>
        <fullName evidence="6">RTA1-domain-containing protein</fullName>
    </submittedName>
</protein>
<dbReference type="AlphaFoldDB" id="A0A2T2NMS7"/>
<accession>A0A2T2NMS7</accession>
<evidence type="ECO:0000313" key="7">
    <source>
        <dbReference type="Proteomes" id="UP000240883"/>
    </source>
</evidence>
<evidence type="ECO:0000256" key="1">
    <source>
        <dbReference type="ARBA" id="ARBA00004141"/>
    </source>
</evidence>
<dbReference type="Pfam" id="PF04479">
    <property type="entry name" value="RTA1"/>
    <property type="match status" value="1"/>
</dbReference>
<dbReference type="InterPro" id="IPR007568">
    <property type="entry name" value="RTA1"/>
</dbReference>
<name>A0A2T2NMS7_CORCC</name>
<keyword evidence="3 5" id="KW-1133">Transmembrane helix</keyword>
<dbReference type="EMBL" id="KZ678135">
    <property type="protein sequence ID" value="PSN66737.1"/>
    <property type="molecule type" value="Genomic_DNA"/>
</dbReference>
<evidence type="ECO:0000256" key="5">
    <source>
        <dbReference type="SAM" id="Phobius"/>
    </source>
</evidence>
<evidence type="ECO:0000256" key="3">
    <source>
        <dbReference type="ARBA" id="ARBA00022989"/>
    </source>
</evidence>
<feature type="transmembrane region" description="Helical" evidence="5">
    <location>
        <begin position="152"/>
        <end position="174"/>
    </location>
</feature>
<feature type="transmembrane region" description="Helical" evidence="5">
    <location>
        <begin position="195"/>
        <end position="213"/>
    </location>
</feature>
<dbReference type="Proteomes" id="UP000240883">
    <property type="component" value="Unassembled WGS sequence"/>
</dbReference>
<organism evidence="6 7">
    <name type="scientific">Corynespora cassiicola Philippines</name>
    <dbReference type="NCBI Taxonomy" id="1448308"/>
    <lineage>
        <taxon>Eukaryota</taxon>
        <taxon>Fungi</taxon>
        <taxon>Dikarya</taxon>
        <taxon>Ascomycota</taxon>
        <taxon>Pezizomycotina</taxon>
        <taxon>Dothideomycetes</taxon>
        <taxon>Pleosporomycetidae</taxon>
        <taxon>Pleosporales</taxon>
        <taxon>Corynesporascaceae</taxon>
        <taxon>Corynespora</taxon>
    </lineage>
</organism>
<dbReference type="PANTHER" id="PTHR31465">
    <property type="entry name" value="PROTEIN RTA1-RELATED"/>
    <property type="match status" value="1"/>
</dbReference>
<dbReference type="PANTHER" id="PTHR31465:SF27">
    <property type="entry name" value="DOMAIN PROTEIN, PUTATIVE (AFU_ORTHOLOGUE AFUA_3G01030)-RELATED"/>
    <property type="match status" value="1"/>
</dbReference>
<keyword evidence="7" id="KW-1185">Reference proteome</keyword>
<sequence>MAQKEEYYKYTPSIAAAIITLIVFGILFGYHAFKLFKTKTWFCIPFVVGAILEIIGYGARAYGNSNPYNLGAYIIQSLFILLAPILFAASVYMFLSRIIRASGQPSYAMIRPNWLTKIFVGGDILCFLMQGIGGSIMASGDSKSSSDMGKTIILAGLILQIVIFGFFMVVGLKFHMNLRNSSSRKMAANGFNWEWYMNTLYAVSILITVRNVFRVIEYAMGEEAYLLANEWPIYVFDALLMAIVLVICCKWYIRELIDGATGITRSNFEMMGSGDPLEPKDRV</sequence>
<feature type="transmembrane region" description="Helical" evidence="5">
    <location>
        <begin position="114"/>
        <end position="132"/>
    </location>
</feature>
<gene>
    <name evidence="6" type="ORF">BS50DRAFT_493974</name>
</gene>
<evidence type="ECO:0000313" key="6">
    <source>
        <dbReference type="EMBL" id="PSN66737.1"/>
    </source>
</evidence>